<protein>
    <submittedName>
        <fullName evidence="3">Uncharacterized protein</fullName>
    </submittedName>
</protein>
<evidence type="ECO:0000256" key="2">
    <source>
        <dbReference type="SAM" id="Phobius"/>
    </source>
</evidence>
<dbReference type="EMBL" id="JACCFO010000001">
    <property type="protein sequence ID" value="NYI95072.1"/>
    <property type="molecule type" value="Genomic_DNA"/>
</dbReference>
<keyword evidence="2" id="KW-0812">Transmembrane</keyword>
<feature type="compositionally biased region" description="Pro residues" evidence="1">
    <location>
        <begin position="26"/>
        <end position="37"/>
    </location>
</feature>
<feature type="region of interest" description="Disordered" evidence="1">
    <location>
        <begin position="1"/>
        <end position="63"/>
    </location>
</feature>
<keyword evidence="2" id="KW-0472">Membrane</keyword>
<dbReference type="Proteomes" id="UP000575985">
    <property type="component" value="Unassembled WGS sequence"/>
</dbReference>
<evidence type="ECO:0000256" key="1">
    <source>
        <dbReference type="SAM" id="MobiDB-lite"/>
    </source>
</evidence>
<keyword evidence="4" id="KW-1185">Reference proteome</keyword>
<organism evidence="3 4">
    <name type="scientific">Streptomonospora nanhaiensis</name>
    <dbReference type="NCBI Taxonomy" id="1323731"/>
    <lineage>
        <taxon>Bacteria</taxon>
        <taxon>Bacillati</taxon>
        <taxon>Actinomycetota</taxon>
        <taxon>Actinomycetes</taxon>
        <taxon>Streptosporangiales</taxon>
        <taxon>Nocardiopsidaceae</taxon>
        <taxon>Streptomonospora</taxon>
    </lineage>
</organism>
<keyword evidence="2" id="KW-1133">Transmembrane helix</keyword>
<proteinExistence type="predicted"/>
<name>A0A853BKL5_9ACTN</name>
<comment type="caution">
    <text evidence="3">The sequence shown here is derived from an EMBL/GenBank/DDBJ whole genome shotgun (WGS) entry which is preliminary data.</text>
</comment>
<gene>
    <name evidence="3" type="ORF">HNR12_001349</name>
</gene>
<feature type="transmembrane region" description="Helical" evidence="2">
    <location>
        <begin position="262"/>
        <end position="284"/>
    </location>
</feature>
<evidence type="ECO:0000313" key="3">
    <source>
        <dbReference type="EMBL" id="NYI95072.1"/>
    </source>
</evidence>
<sequence length="428" mass="45700">MPDPQPGPPPSPPPDPQPPTGESSPEPDPSPGPPPPEEGPEPADFGGQDEDGAADGGEGGLPEEIADCGAIEVSCHVSRWFYDLVDQSLNPLFGWLGARAFHTPLPDTSVEGLWEGVLAVTNILYLLAVVAGGLVVMGHETVQTRYSAREVLPRLVVGFVAANASLWISTEMIRGANGIAAGVSALGIDPQRAATNLQERLGSILIEGTIFVLLLLVAVVVLLVVWCAMEAVRIVMTITLVVAAPLLLAFHALPYSQRLAALWWRCMAGVLATPIAQSLAFTAFMRLVFQGEMQLYGNEDGEDWLLNIMLFLTLLYIQVRVPMWIFKLVWQHNTGRSPLAAALRTTLMALVFRKVLPARLGRAAAGRRGLAPAPGVGAAASRRVNPRAGVGGRGRPAPEAGARRTRAAGCRSPRCASRCPVRGRLLRR</sequence>
<feature type="compositionally biased region" description="Pro residues" evidence="1">
    <location>
        <begin position="1"/>
        <end position="19"/>
    </location>
</feature>
<feature type="transmembrane region" description="Helical" evidence="2">
    <location>
        <begin position="304"/>
        <end position="326"/>
    </location>
</feature>
<feature type="transmembrane region" description="Helical" evidence="2">
    <location>
        <begin position="116"/>
        <end position="137"/>
    </location>
</feature>
<accession>A0A853BKL5</accession>
<feature type="compositionally biased region" description="Low complexity" evidence="1">
    <location>
        <begin position="370"/>
        <end position="388"/>
    </location>
</feature>
<dbReference type="Pfam" id="PF19590">
    <property type="entry name" value="TrbL_3"/>
    <property type="match status" value="1"/>
</dbReference>
<dbReference type="InterPro" id="IPR045782">
    <property type="entry name" value="TrbL_3"/>
</dbReference>
<reference evidence="3 4" key="1">
    <citation type="submission" date="2020-07" db="EMBL/GenBank/DDBJ databases">
        <title>Sequencing the genomes of 1000 actinobacteria strains.</title>
        <authorList>
            <person name="Klenk H.-P."/>
        </authorList>
    </citation>
    <scope>NUCLEOTIDE SEQUENCE [LARGE SCALE GENOMIC DNA]</scope>
    <source>
        <strain evidence="3 4">DSM 45927</strain>
    </source>
</reference>
<feature type="transmembrane region" description="Helical" evidence="2">
    <location>
        <begin position="231"/>
        <end position="250"/>
    </location>
</feature>
<feature type="transmembrane region" description="Helical" evidence="2">
    <location>
        <begin position="204"/>
        <end position="225"/>
    </location>
</feature>
<dbReference type="RefSeq" id="WP_179766667.1">
    <property type="nucleotide sequence ID" value="NZ_JACCFO010000001.1"/>
</dbReference>
<feature type="region of interest" description="Disordered" evidence="1">
    <location>
        <begin position="370"/>
        <end position="405"/>
    </location>
</feature>
<dbReference type="AlphaFoldDB" id="A0A853BKL5"/>
<evidence type="ECO:0000313" key="4">
    <source>
        <dbReference type="Proteomes" id="UP000575985"/>
    </source>
</evidence>